<dbReference type="RefSeq" id="WP_202747151.1">
    <property type="nucleotide sequence ID" value="NZ_JAESWC010000001.1"/>
</dbReference>
<dbReference type="Proteomes" id="UP000632377">
    <property type="component" value="Unassembled WGS sequence"/>
</dbReference>
<name>A0ABS1T844_9CLOT</name>
<evidence type="ECO:0000259" key="1">
    <source>
        <dbReference type="Pfam" id="PF21805"/>
    </source>
</evidence>
<organism evidence="2 3">
    <name type="scientific">Clostridium rhizosphaerae</name>
    <dbReference type="NCBI Taxonomy" id="2803861"/>
    <lineage>
        <taxon>Bacteria</taxon>
        <taxon>Bacillati</taxon>
        <taxon>Bacillota</taxon>
        <taxon>Clostridia</taxon>
        <taxon>Eubacteriales</taxon>
        <taxon>Clostridiaceae</taxon>
        <taxon>Clostridium</taxon>
    </lineage>
</organism>
<accession>A0ABS1T844</accession>
<feature type="domain" description="Imm-5-like" evidence="1">
    <location>
        <begin position="35"/>
        <end position="158"/>
    </location>
</feature>
<dbReference type="InterPro" id="IPR048667">
    <property type="entry name" value="Imm5-like"/>
</dbReference>
<evidence type="ECO:0000313" key="3">
    <source>
        <dbReference type="Proteomes" id="UP000632377"/>
    </source>
</evidence>
<dbReference type="EMBL" id="JAESWC010000001">
    <property type="protein sequence ID" value="MBL4934519.1"/>
    <property type="molecule type" value="Genomic_DNA"/>
</dbReference>
<dbReference type="Pfam" id="PF21805">
    <property type="entry name" value="Imm5_like"/>
    <property type="match status" value="1"/>
</dbReference>
<proteinExistence type="predicted"/>
<protein>
    <recommendedName>
        <fullName evidence="1">Imm-5-like domain-containing protein</fullName>
    </recommendedName>
</protein>
<sequence>MGKHKDGHSYMSCVGIIRKIDDIPELKLRLIDISESKSHKQMSRYSLLLAEHILEISKIEKSGDIAECFEINLKWQEGKVKFQDARNVAFKMHTLAREEKDPIRVKVLRTMGQVAATPHVKWHALIASDYAITLINLMYPNDLDEVRKERELQIELMKSV</sequence>
<keyword evidence="3" id="KW-1185">Reference proteome</keyword>
<comment type="caution">
    <text evidence="2">The sequence shown here is derived from an EMBL/GenBank/DDBJ whole genome shotgun (WGS) entry which is preliminary data.</text>
</comment>
<evidence type="ECO:0000313" key="2">
    <source>
        <dbReference type="EMBL" id="MBL4934519.1"/>
    </source>
</evidence>
<reference evidence="2 3" key="1">
    <citation type="submission" date="2021-01" db="EMBL/GenBank/DDBJ databases">
        <title>Genome public.</title>
        <authorList>
            <person name="Liu C."/>
            <person name="Sun Q."/>
        </authorList>
    </citation>
    <scope>NUCLEOTIDE SEQUENCE [LARGE SCALE GENOMIC DNA]</scope>
    <source>
        <strain evidence="2 3">YIM B02515</strain>
    </source>
</reference>
<gene>
    <name evidence="2" type="ORF">JK636_01960</name>
</gene>